<protein>
    <submittedName>
        <fullName evidence="1">Uncharacterized protein</fullName>
    </submittedName>
</protein>
<accession>A0A6J5LT21</accession>
<gene>
    <name evidence="1" type="ORF">UFOVP324_26</name>
</gene>
<sequence>MCDDNIEIGVTEITNNILVSAQPTDQIIDINVTETVEDVTLNITPSLVEVNIDVTQELITEVVTVDANTCVNIVDVTVTDATDNVTLNITPSIVEVNINRGESKFKILEVDSYADLPTIGDKDTYYVTLDTNKLYRWDLTDEVYVEVSSGNAIWGQITGTLSNQIDLWNALNSKQNQLNGIGFVKANGTTISYDNSTYLTTGSASSIYVPYTGAIANVNLGEWGLSSGYISLDNTPTNTPTTAGTLSWDDAEGTANLILKGGNVTLQLGQEEVLRVVNKTGAILNEADFRAVRIRSVAEGGAQGQRLAVVLAQGDNDPDSATTIGLVTETIANNQEGFITTGGNVNKINTTGAKSYGGLETWVDGDILYLSPTHAGYLTKVKPQAPNHTVIVGWVVYAHANNGKIFVKVDNGYELDELHNVKITGVEYQDLLTYSTITQTWINQKIGDILGFEPIGLGFISSSATGLSYDFSTGIFTWTSGYSLPTNTKQAQWDTAYTNRITSLTTTGSSGASTLVSNVLNIPEYTLTGLGGVPTTRTLTINGTTFDLSADRSWTISTGSGITGSGANGQVTFWTGTSSIGGNNNLFWNNSNSRLGIGTTSPSAQLHTTSDIIVGNDIRIGHGTNNNISNLVVGSNPSFTTGESNTFVGIQAGINTTTGSFNTAIGTLAGAYNTINCISIGLYAQPIPNSLNSIVIGWQDLPSGFDFNNTTIIGHYSTTRTFIRGSITQDFVKNSLVKTDANGKLVAAIAGVDYLGGISATSPLSLTSGVLSITQASASGNGFLSSTDWSTFNAKQTALSGTGFVKVAGTTISYDNTTYTPTSRLITINGTSYDLSADRSWTITAGSGMRNVQTFTATSNQTTFTITGGYTAGLIDVYVNGARLSTSDYTATNGTTVVLAIGVVANDIVDIVAYTASATSGVSGSGTSGYLAKWSGSTSINGSLIYDDGTNIGIGNASPTAKLHVTGTILASSTVTASSLIRSGGTSAQILAADGSVITAGTNITISGGVISASGGGSITGSGTTNYISKWTSSTALGDSLLFDNGTNVGIGTATPSAKLHIIGTALVSSSITANSFVRSGGTSAQILAADGSVITAGTNITISGGVISSSGGGSSGSGTTNYHAKWTSSSALGNSLIFDNGTSIAMFNTANGSGYALEFNNNAVQPRIDIIDNGVYTVQLKSLSGAVHLSNSSVNPIIFNTSGVERMRILSTGQVGIGTNSPALMLHVNGDIRTRMVHYNANSENRGHRIYSRTMDVSAYTTVTNTRFTVASGSAVQFQYEITFHATRLSNNLSETWYLRYTGSVAYNTSGTPDERWFDLREQAGNGIAGVGRSNNTGFFNITNTAFDTNCRLTCVIKITCSNWDAVTVTHP</sequence>
<evidence type="ECO:0000313" key="1">
    <source>
        <dbReference type="EMBL" id="CAB4137311.1"/>
    </source>
</evidence>
<proteinExistence type="predicted"/>
<reference evidence="1" key="1">
    <citation type="submission" date="2020-04" db="EMBL/GenBank/DDBJ databases">
        <authorList>
            <person name="Chiriac C."/>
            <person name="Salcher M."/>
            <person name="Ghai R."/>
            <person name="Kavagutti S V."/>
        </authorList>
    </citation>
    <scope>NUCLEOTIDE SEQUENCE</scope>
</reference>
<organism evidence="1">
    <name type="scientific">uncultured Caudovirales phage</name>
    <dbReference type="NCBI Taxonomy" id="2100421"/>
    <lineage>
        <taxon>Viruses</taxon>
        <taxon>Duplodnaviria</taxon>
        <taxon>Heunggongvirae</taxon>
        <taxon>Uroviricota</taxon>
        <taxon>Caudoviricetes</taxon>
        <taxon>Peduoviridae</taxon>
        <taxon>Maltschvirus</taxon>
        <taxon>Maltschvirus maltsch</taxon>
    </lineage>
</organism>
<dbReference type="EMBL" id="LR796334">
    <property type="protein sequence ID" value="CAB4137311.1"/>
    <property type="molecule type" value="Genomic_DNA"/>
</dbReference>
<name>A0A6J5LT21_9CAUD</name>